<organism evidence="1 2">
    <name type="scientific">Moheibacter sediminis</name>
    <dbReference type="NCBI Taxonomy" id="1434700"/>
    <lineage>
        <taxon>Bacteria</taxon>
        <taxon>Pseudomonadati</taxon>
        <taxon>Bacteroidota</taxon>
        <taxon>Flavobacteriia</taxon>
        <taxon>Flavobacteriales</taxon>
        <taxon>Weeksellaceae</taxon>
        <taxon>Moheibacter</taxon>
    </lineage>
</organism>
<proteinExistence type="predicted"/>
<evidence type="ECO:0000313" key="1">
    <source>
        <dbReference type="EMBL" id="SMC60534.1"/>
    </source>
</evidence>
<dbReference type="RefSeq" id="WP_084017114.1">
    <property type="nucleotide sequence ID" value="NZ_FWXS01000004.1"/>
</dbReference>
<sequence>MRKDLNISFNLNHFYYHNDNYEWTNEMPYFWFSFFKIDGTSCKFNENLELEGTPTIYNPFNKIIGINNIEADKQDIIQIPKELGREEFTLTPISVPDFVKKTNIHDMESYIGCIVVLMNEDCALNDEKNIYAKILQATSQKYLNELIPLLNENQTIIDEHLIKLKENIEINIKTESKKNQSFWKRLTTENIINTTIWTFSSDELKSLRSASLAKYWGTEGIWELSGKVKVKENQTIKTKISEMKSRKKHQISVH</sequence>
<reference evidence="1 2" key="1">
    <citation type="submission" date="2017-04" db="EMBL/GenBank/DDBJ databases">
        <authorList>
            <person name="Afonso C.L."/>
            <person name="Miller P.J."/>
            <person name="Scott M.A."/>
            <person name="Spackman E."/>
            <person name="Goraichik I."/>
            <person name="Dimitrov K.M."/>
            <person name="Suarez D.L."/>
            <person name="Swayne D.E."/>
        </authorList>
    </citation>
    <scope>NUCLEOTIDE SEQUENCE [LARGE SCALE GENOMIC DNA]</scope>
    <source>
        <strain evidence="1 2">CGMCC 1.12708</strain>
    </source>
</reference>
<dbReference type="Proteomes" id="UP000192393">
    <property type="component" value="Unassembled WGS sequence"/>
</dbReference>
<accession>A0A1W2AIT8</accession>
<dbReference type="STRING" id="1434700.SAMN06296427_104203"/>
<protein>
    <submittedName>
        <fullName evidence="1">Uncharacterized protein</fullName>
    </submittedName>
</protein>
<dbReference type="AlphaFoldDB" id="A0A1W2AIT8"/>
<evidence type="ECO:0000313" key="2">
    <source>
        <dbReference type="Proteomes" id="UP000192393"/>
    </source>
</evidence>
<dbReference type="OrthoDB" id="1492065at2"/>
<keyword evidence="2" id="KW-1185">Reference proteome</keyword>
<name>A0A1W2AIT8_9FLAO</name>
<gene>
    <name evidence="1" type="ORF">SAMN06296427_104203</name>
</gene>
<dbReference type="EMBL" id="FWXS01000004">
    <property type="protein sequence ID" value="SMC60534.1"/>
    <property type="molecule type" value="Genomic_DNA"/>
</dbReference>